<organism evidence="15 16">
    <name type="scientific">Pneumocystis wakefieldiae</name>
    <dbReference type="NCBI Taxonomy" id="38082"/>
    <lineage>
        <taxon>Eukaryota</taxon>
        <taxon>Fungi</taxon>
        <taxon>Dikarya</taxon>
        <taxon>Ascomycota</taxon>
        <taxon>Taphrinomycotina</taxon>
        <taxon>Pneumocystomycetes</taxon>
        <taxon>Pneumocystaceae</taxon>
        <taxon>Pneumocystis</taxon>
    </lineage>
</organism>
<evidence type="ECO:0000313" key="15">
    <source>
        <dbReference type="EMBL" id="QSL64109.1"/>
    </source>
</evidence>
<keyword evidence="16" id="KW-1185">Reference proteome</keyword>
<accession>A0A899FXX4</accession>
<dbReference type="PROSITE" id="PS51186">
    <property type="entry name" value="GNAT"/>
    <property type="match status" value="1"/>
</dbReference>
<evidence type="ECO:0000256" key="9">
    <source>
        <dbReference type="ARBA" id="ARBA00048618"/>
    </source>
</evidence>
<dbReference type="SUPFAM" id="SSF55729">
    <property type="entry name" value="Acyl-CoA N-acyltransferases (Nat)"/>
    <property type="match status" value="1"/>
</dbReference>
<protein>
    <recommendedName>
        <fullName evidence="5">N-terminal methionine N(alpha)-acetyltransferase NatE</fullName>
        <ecNumber evidence="5">2.3.1.258</ecNumber>
    </recommendedName>
</protein>
<dbReference type="FunFam" id="3.40.630.30:FF:000078">
    <property type="entry name" value="N-alpha-acetyltransferase 50"/>
    <property type="match status" value="1"/>
</dbReference>
<dbReference type="PANTHER" id="PTHR42919:SF8">
    <property type="entry name" value="N-ALPHA-ACETYLTRANSFERASE 50"/>
    <property type="match status" value="1"/>
</dbReference>
<dbReference type="OrthoDB" id="47374at2759"/>
<keyword evidence="2" id="KW-0963">Cytoplasm</keyword>
<comment type="subcellular location">
    <subcellularLocation>
        <location evidence="1">Cytoplasm</location>
    </subcellularLocation>
</comment>
<dbReference type="AlphaFoldDB" id="A0A899FXX4"/>
<dbReference type="Proteomes" id="UP000663699">
    <property type="component" value="Chromosome 1"/>
</dbReference>
<comment type="catalytic activity">
    <reaction evidence="12">
        <text>N-terminal L-methionyl-L-leucyl-[protein] + acetyl-CoA = N-terminal N(alpha)-acetyl-L-methionyl-L-leucyl-[protein] + CoA + H(+)</text>
        <dbReference type="Rhea" id="RHEA:50520"/>
        <dbReference type="Rhea" id="RHEA-COMP:12711"/>
        <dbReference type="Rhea" id="RHEA-COMP:12712"/>
        <dbReference type="ChEBI" id="CHEBI:15378"/>
        <dbReference type="ChEBI" id="CHEBI:57287"/>
        <dbReference type="ChEBI" id="CHEBI:57288"/>
        <dbReference type="ChEBI" id="CHEBI:133377"/>
        <dbReference type="ChEBI" id="CHEBI:133378"/>
        <dbReference type="EC" id="2.3.1.258"/>
    </reaction>
</comment>
<evidence type="ECO:0000256" key="4">
    <source>
        <dbReference type="ARBA" id="ARBA00023315"/>
    </source>
</evidence>
<evidence type="ECO:0000256" key="13">
    <source>
        <dbReference type="ARBA" id="ARBA00049454"/>
    </source>
</evidence>
<evidence type="ECO:0000256" key="2">
    <source>
        <dbReference type="ARBA" id="ARBA00022490"/>
    </source>
</evidence>
<dbReference type="PANTHER" id="PTHR42919">
    <property type="entry name" value="N-ALPHA-ACETYLTRANSFERASE"/>
    <property type="match status" value="1"/>
</dbReference>
<comment type="catalytic activity">
    <reaction evidence="7">
        <text>N-terminal L-methionyl-L-tyrosyl-[protein] + acetyl-CoA = N-terminal N(alpha)-acetyl-L-methionyl-L-tyrosyl-[protein] + CoA + H(+)</text>
        <dbReference type="Rhea" id="RHEA:50532"/>
        <dbReference type="Rhea" id="RHEA-COMP:12717"/>
        <dbReference type="Rhea" id="RHEA-COMP:12718"/>
        <dbReference type="ChEBI" id="CHEBI:15378"/>
        <dbReference type="ChEBI" id="CHEBI:57287"/>
        <dbReference type="ChEBI" id="CHEBI:57288"/>
        <dbReference type="ChEBI" id="CHEBI:133384"/>
        <dbReference type="ChEBI" id="CHEBI:133385"/>
        <dbReference type="EC" id="2.3.1.258"/>
    </reaction>
</comment>
<sequence length="163" mass="19449">MECSKKRRIDLVDLTENNLGVFRMLHQVIFPITYDERFYEESLKMGELVKLAYFNDICVGCIRCQLENKKLYLMTLGVLAAYRGLGIDHILQQAKKQNIETIYLHVWTENKEAIDWYTKREFRILETLSNYYTKIHPGTAYVLIHFYSICPYLKAKNMMNFFH</sequence>
<dbReference type="GO" id="GO:0007064">
    <property type="term" value="P:mitotic sister chromatid cohesion"/>
    <property type="evidence" value="ECO:0007669"/>
    <property type="project" value="TreeGrafter"/>
</dbReference>
<dbReference type="GO" id="GO:0031415">
    <property type="term" value="C:NatA complex"/>
    <property type="evidence" value="ECO:0007669"/>
    <property type="project" value="TreeGrafter"/>
</dbReference>
<dbReference type="Gene3D" id="3.40.630.30">
    <property type="match status" value="1"/>
</dbReference>
<evidence type="ECO:0000313" key="16">
    <source>
        <dbReference type="Proteomes" id="UP000663699"/>
    </source>
</evidence>
<dbReference type="EC" id="2.3.1.258" evidence="5"/>
<evidence type="ECO:0000259" key="14">
    <source>
        <dbReference type="PROSITE" id="PS51186"/>
    </source>
</evidence>
<evidence type="ECO:0000256" key="7">
    <source>
        <dbReference type="ARBA" id="ARBA00048335"/>
    </source>
</evidence>
<evidence type="ECO:0000256" key="10">
    <source>
        <dbReference type="ARBA" id="ARBA00048799"/>
    </source>
</evidence>
<keyword evidence="4" id="KW-0012">Acyltransferase</keyword>
<name>A0A899FXX4_9ASCO</name>
<comment type="catalytic activity">
    <reaction evidence="8">
        <text>N-terminal L-methionyl-L-phenylalanyl-[protein] + acetyl-CoA = N-terminal N(alpha)-acetyl-L-methionyl-L-phenylalanyl-[protein] + CoA + H(+)</text>
        <dbReference type="Rhea" id="RHEA:50528"/>
        <dbReference type="Rhea" id="RHEA-COMP:12715"/>
        <dbReference type="Rhea" id="RHEA-COMP:12716"/>
        <dbReference type="ChEBI" id="CHEBI:15378"/>
        <dbReference type="ChEBI" id="CHEBI:57287"/>
        <dbReference type="ChEBI" id="CHEBI:57288"/>
        <dbReference type="ChEBI" id="CHEBI:133382"/>
        <dbReference type="ChEBI" id="CHEBI:133383"/>
        <dbReference type="EC" id="2.3.1.258"/>
    </reaction>
</comment>
<dbReference type="EMBL" id="CP054532">
    <property type="protein sequence ID" value="QSL64109.1"/>
    <property type="molecule type" value="Genomic_DNA"/>
</dbReference>
<comment type="catalytic activity">
    <reaction evidence="6">
        <text>N-terminal L-methionyl-L-seryl-[protein] + acetyl-CoA = N-terminal N(alpha)-acetyl-L-methionyl-L-seryl-[protein] + CoA + H(+)</text>
        <dbReference type="Rhea" id="RHEA:50568"/>
        <dbReference type="Rhea" id="RHEA-COMP:12728"/>
        <dbReference type="Rhea" id="RHEA-COMP:12729"/>
        <dbReference type="ChEBI" id="CHEBI:15378"/>
        <dbReference type="ChEBI" id="CHEBI:57287"/>
        <dbReference type="ChEBI" id="CHEBI:57288"/>
        <dbReference type="ChEBI" id="CHEBI:133400"/>
        <dbReference type="ChEBI" id="CHEBI:133401"/>
        <dbReference type="EC" id="2.3.1.258"/>
    </reaction>
</comment>
<comment type="catalytic activity">
    <reaction evidence="10">
        <text>N-terminal L-methionyl-L-valyl-[protein] + acetyl-CoA = N-terminal N(alpha)-acetyl-L-methionyl-L-valyl-[protein] + CoA + H(+)</text>
        <dbReference type="Rhea" id="RHEA:50572"/>
        <dbReference type="Rhea" id="RHEA-COMP:12730"/>
        <dbReference type="Rhea" id="RHEA-COMP:12731"/>
        <dbReference type="ChEBI" id="CHEBI:15378"/>
        <dbReference type="ChEBI" id="CHEBI:57287"/>
        <dbReference type="ChEBI" id="CHEBI:57288"/>
        <dbReference type="ChEBI" id="CHEBI:133402"/>
        <dbReference type="ChEBI" id="CHEBI:133403"/>
        <dbReference type="EC" id="2.3.1.258"/>
    </reaction>
</comment>
<dbReference type="GO" id="GO:0120518">
    <property type="term" value="F:protein N-terminal-methionine acetyltransferase activity"/>
    <property type="evidence" value="ECO:0007669"/>
    <property type="project" value="UniProtKB-EC"/>
</dbReference>
<evidence type="ECO:0000256" key="11">
    <source>
        <dbReference type="ARBA" id="ARBA00049002"/>
    </source>
</evidence>
<evidence type="ECO:0000256" key="1">
    <source>
        <dbReference type="ARBA" id="ARBA00004496"/>
    </source>
</evidence>
<reference evidence="15" key="1">
    <citation type="submission" date="2020-06" db="EMBL/GenBank/DDBJ databases">
        <title>Genomes of multiple members of Pneumocystis genus reveal paths to human pathogen Pneumocystis jirovecii.</title>
        <authorList>
            <person name="Cisse O.H."/>
            <person name="Ma L."/>
            <person name="Dekker J."/>
            <person name="Khil P."/>
            <person name="Jo J."/>
            <person name="Brenchley J."/>
            <person name="Blair R."/>
            <person name="Pahar B."/>
            <person name="Chabe M."/>
            <person name="Van Rompay K.A."/>
            <person name="Keesler R."/>
            <person name="Sukura A."/>
            <person name="Hirsch V."/>
            <person name="Kutty G."/>
            <person name="Liu Y."/>
            <person name="Peng L."/>
            <person name="Chen J."/>
            <person name="Song J."/>
            <person name="Weissenbacher-Lang C."/>
            <person name="Xu J."/>
            <person name="Upham N.S."/>
            <person name="Stajich J.E."/>
            <person name="Cuomo C.A."/>
            <person name="Cushion M.T."/>
            <person name="Kovacs J.A."/>
        </authorList>
    </citation>
    <scope>NUCLEOTIDE SEQUENCE</scope>
    <source>
        <strain evidence="15">2A</strain>
    </source>
</reference>
<proteinExistence type="predicted"/>
<evidence type="ECO:0000256" key="6">
    <source>
        <dbReference type="ARBA" id="ARBA00048251"/>
    </source>
</evidence>
<evidence type="ECO:0000256" key="12">
    <source>
        <dbReference type="ARBA" id="ARBA00049103"/>
    </source>
</evidence>
<comment type="catalytic activity">
    <reaction evidence="11">
        <text>N-terminal L-methionyl-L-alanyl-[protein] + acetyl-CoA = N-terminal N(alpha)-acetyl-L-methionyl-L-alanyl-[protein] + CoA + H(+)</text>
        <dbReference type="Rhea" id="RHEA:50564"/>
        <dbReference type="Rhea" id="RHEA-COMP:12726"/>
        <dbReference type="Rhea" id="RHEA-COMP:12727"/>
        <dbReference type="ChEBI" id="CHEBI:15378"/>
        <dbReference type="ChEBI" id="CHEBI:57287"/>
        <dbReference type="ChEBI" id="CHEBI:57288"/>
        <dbReference type="ChEBI" id="CHEBI:133398"/>
        <dbReference type="ChEBI" id="CHEBI:133399"/>
        <dbReference type="EC" id="2.3.1.258"/>
    </reaction>
</comment>
<evidence type="ECO:0000256" key="8">
    <source>
        <dbReference type="ARBA" id="ARBA00048490"/>
    </source>
</evidence>
<dbReference type="CDD" id="cd04301">
    <property type="entry name" value="NAT_SF"/>
    <property type="match status" value="1"/>
</dbReference>
<dbReference type="InterPro" id="IPR016181">
    <property type="entry name" value="Acyl_CoA_acyltransferase"/>
</dbReference>
<feature type="domain" description="N-acetyltransferase" evidence="14">
    <location>
        <begin position="9"/>
        <end position="148"/>
    </location>
</feature>
<dbReference type="Pfam" id="PF00583">
    <property type="entry name" value="Acetyltransf_1"/>
    <property type="match status" value="1"/>
</dbReference>
<dbReference type="InterPro" id="IPR000182">
    <property type="entry name" value="GNAT_dom"/>
</dbReference>
<gene>
    <name evidence="15" type="ORF">MERGE_000264</name>
</gene>
<comment type="catalytic activity">
    <reaction evidence="13">
        <text>N-terminal L-methionyl-L-threonyl-[protein] + acetyl-CoA = N-terminal N(alpha)-acetyl-L-methionyl-L-threonyl-[protein] + CoA + H(+)</text>
        <dbReference type="Rhea" id="RHEA:50576"/>
        <dbReference type="Rhea" id="RHEA-COMP:12732"/>
        <dbReference type="Rhea" id="RHEA-COMP:12733"/>
        <dbReference type="ChEBI" id="CHEBI:15378"/>
        <dbReference type="ChEBI" id="CHEBI:57287"/>
        <dbReference type="ChEBI" id="CHEBI:57288"/>
        <dbReference type="ChEBI" id="CHEBI:133404"/>
        <dbReference type="ChEBI" id="CHEBI:133405"/>
        <dbReference type="EC" id="2.3.1.258"/>
    </reaction>
</comment>
<comment type="catalytic activity">
    <reaction evidence="9">
        <text>N-terminal L-methionyl-L-lysyl-[protein] + acetyl-CoA = N-terminal N(alpha)-acetyl-L-methionyl-L-lysyl-[protein] + CoA + H(+)</text>
        <dbReference type="Rhea" id="RHEA:50580"/>
        <dbReference type="Rhea" id="RHEA-COMP:12734"/>
        <dbReference type="Rhea" id="RHEA-COMP:12735"/>
        <dbReference type="ChEBI" id="CHEBI:15378"/>
        <dbReference type="ChEBI" id="CHEBI:57287"/>
        <dbReference type="ChEBI" id="CHEBI:57288"/>
        <dbReference type="ChEBI" id="CHEBI:133406"/>
        <dbReference type="ChEBI" id="CHEBI:133407"/>
        <dbReference type="EC" id="2.3.1.258"/>
    </reaction>
</comment>
<evidence type="ECO:0000256" key="5">
    <source>
        <dbReference type="ARBA" id="ARBA00039121"/>
    </source>
</evidence>
<keyword evidence="3" id="KW-0808">Transferase</keyword>
<dbReference type="InterPro" id="IPR051556">
    <property type="entry name" value="N-term/lysine_N-AcTrnsfr"/>
</dbReference>
<evidence type="ECO:0000256" key="3">
    <source>
        <dbReference type="ARBA" id="ARBA00022679"/>
    </source>
</evidence>